<dbReference type="Gene3D" id="3.40.50.10140">
    <property type="entry name" value="Toll/interleukin-1 receptor homology (TIR) domain"/>
    <property type="match status" value="1"/>
</dbReference>
<dbReference type="Pfam" id="PF00400">
    <property type="entry name" value="WD40"/>
    <property type="match status" value="4"/>
</dbReference>
<proteinExistence type="predicted"/>
<dbReference type="RefSeq" id="WP_345625891.1">
    <property type="nucleotide sequence ID" value="NZ_BAABJQ010000002.1"/>
</dbReference>
<feature type="domain" description="TIR" evidence="6">
    <location>
        <begin position="853"/>
        <end position="991"/>
    </location>
</feature>
<dbReference type="SUPFAM" id="SSF50978">
    <property type="entry name" value="WD40 repeat-like"/>
    <property type="match status" value="1"/>
</dbReference>
<name>A0ABP9RJ14_9ACTN</name>
<dbReference type="InterPro" id="IPR000157">
    <property type="entry name" value="TIR_dom"/>
</dbReference>
<feature type="repeat" description="WD" evidence="5">
    <location>
        <begin position="98"/>
        <end position="139"/>
    </location>
</feature>
<dbReference type="InterPro" id="IPR015943">
    <property type="entry name" value="WD40/YVTN_repeat-like_dom_sf"/>
</dbReference>
<keyword evidence="8" id="KW-1185">Reference proteome</keyword>
<sequence length="991" mass="109325">MTHASSAFVARASFGPAPAVLTRAAFSPSGAQLAVPDQTGKVSILNYPSLSRRDEFTASAKPLWISCWSPDGTSLAVGGRDNTVRVFDLARRAETITLRGHSDDVHAVGWSPDGATVFSASYDGTVRLWQAADGAALRTVPAHHARIEDAFWGADGQLVTAARDGHVRIWDPATADLRADIAAHRGFVLRVLPARHSPTLFSASSDGTVRVWDGRDHALLHVIEGFEATPHDLSLSHDEQLLAVKDDGHAVRFYRTDTFQLIDVVDESADHHHWYGTVRFHPSEDGLVTTGDGDRRLTAWSYDPALIRRVTAETSAPRYANCRIGVLGNTGVGKTALAAALRGEQFQPTESTHGTRASLLSRVVVDDDGGEVVREVFLWDFAGQPIYRLMQRLDVEDMAIALLVLDNRNTTDPREEIREWETLLRTAQATPYGAPARIVVVARVDRGSVQKPLPSQALGQEIERLLGVVETSAKDGTNIDTLRTMILDNIAWDRVPVITSDAGFQRLRMFVLQSVSQGTILERIHTFHAQYVRHCSRLGAAEPSLEQFRSLLSFLDVEGLVRRLSFGNLVLLDPALLRSYASMLLVAAQRCPAGDGTLNEDDVLAQRVPLPVTDRVDDRERERDLLHAALQEFLAAGVVIRESSGAALRFPSAVRRLPDESAWQGLARGIVYRLTALADYAHGALVVALHASGIFTDYELWTMTACFTRPNGHRSWIRTDHDGAGRIRVDVRHGREVTEVELAVFHELCLANLLHFAVGGAVTREVTVVCGTCATVVSPDQVRRRRERGLSWMTCGVCDGRIELPGEPAEPALMTRAAQSTVVSRTDDIEHRAAAERVVSLRSAEVQLKEKRDLYDVFVSYSHQDEQAVVDLVRRLRARGIRPWLDIWELVPGQQWLGSLQEQVDSIPSAIVVLGPSGIGPWQRQEMWYVLQQFLARGCPVIPVLLEGTTETQLPSLLGNMQWVDFRRSSPDPMDHVIWGITGIRPEGGDL</sequence>
<dbReference type="SUPFAM" id="SSF52200">
    <property type="entry name" value="Toll/Interleukin receptor TIR domain"/>
    <property type="match status" value="1"/>
</dbReference>
<keyword evidence="4" id="KW-0342">GTP-binding</keyword>
<evidence type="ECO:0000256" key="3">
    <source>
        <dbReference type="ARBA" id="ARBA00022741"/>
    </source>
</evidence>
<dbReference type="InterPro" id="IPR001680">
    <property type="entry name" value="WD40_rpt"/>
</dbReference>
<evidence type="ECO:0000256" key="2">
    <source>
        <dbReference type="ARBA" id="ARBA00022737"/>
    </source>
</evidence>
<evidence type="ECO:0000259" key="6">
    <source>
        <dbReference type="PROSITE" id="PS50104"/>
    </source>
</evidence>
<keyword evidence="2" id="KW-0677">Repeat</keyword>
<dbReference type="PROSITE" id="PS50082">
    <property type="entry name" value="WD_REPEATS_2"/>
    <property type="match status" value="4"/>
</dbReference>
<dbReference type="InterPro" id="IPR036322">
    <property type="entry name" value="WD40_repeat_dom_sf"/>
</dbReference>
<keyword evidence="3" id="KW-0547">Nucleotide-binding</keyword>
<dbReference type="PANTHER" id="PTHR19848">
    <property type="entry name" value="WD40 REPEAT PROTEIN"/>
    <property type="match status" value="1"/>
</dbReference>
<dbReference type="PRINTS" id="PR00320">
    <property type="entry name" value="GPROTEINBRPT"/>
</dbReference>
<organism evidence="7 8">
    <name type="scientific">Rugosimonospora acidiphila</name>
    <dbReference type="NCBI Taxonomy" id="556531"/>
    <lineage>
        <taxon>Bacteria</taxon>
        <taxon>Bacillati</taxon>
        <taxon>Actinomycetota</taxon>
        <taxon>Actinomycetes</taxon>
        <taxon>Micromonosporales</taxon>
        <taxon>Micromonosporaceae</taxon>
        <taxon>Rugosimonospora</taxon>
    </lineage>
</organism>
<dbReference type="Gene3D" id="3.40.50.300">
    <property type="entry name" value="P-loop containing nucleotide triphosphate hydrolases"/>
    <property type="match status" value="1"/>
</dbReference>
<dbReference type="EMBL" id="BAABJQ010000002">
    <property type="protein sequence ID" value="GAA5178648.1"/>
    <property type="molecule type" value="Genomic_DNA"/>
</dbReference>
<dbReference type="InterPro" id="IPR035897">
    <property type="entry name" value="Toll_tir_struct_dom_sf"/>
</dbReference>
<evidence type="ECO:0000313" key="8">
    <source>
        <dbReference type="Proteomes" id="UP001501570"/>
    </source>
</evidence>
<comment type="caution">
    <text evidence="7">The sequence shown here is derived from an EMBL/GenBank/DDBJ whole genome shotgun (WGS) entry which is preliminary data.</text>
</comment>
<dbReference type="SMART" id="SM00320">
    <property type="entry name" value="WD40"/>
    <property type="match status" value="6"/>
</dbReference>
<dbReference type="PANTHER" id="PTHR19848:SF8">
    <property type="entry name" value="F-BOX AND WD REPEAT DOMAIN CONTAINING 7"/>
    <property type="match status" value="1"/>
</dbReference>
<dbReference type="CDD" id="cd00200">
    <property type="entry name" value="WD40"/>
    <property type="match status" value="1"/>
</dbReference>
<accession>A0ABP9RJ14</accession>
<dbReference type="InterPro" id="IPR027417">
    <property type="entry name" value="P-loop_NTPase"/>
</dbReference>
<evidence type="ECO:0000256" key="5">
    <source>
        <dbReference type="PROSITE-ProRule" id="PRU00221"/>
    </source>
</evidence>
<gene>
    <name evidence="7" type="ORF">GCM10023322_06310</name>
</gene>
<dbReference type="InterPro" id="IPR005225">
    <property type="entry name" value="Small_GTP-bd"/>
</dbReference>
<dbReference type="NCBIfam" id="TIGR00231">
    <property type="entry name" value="small_GTP"/>
    <property type="match status" value="1"/>
</dbReference>
<dbReference type="SUPFAM" id="SSF52540">
    <property type="entry name" value="P-loop containing nucleoside triphosphate hydrolases"/>
    <property type="match status" value="1"/>
</dbReference>
<evidence type="ECO:0000256" key="4">
    <source>
        <dbReference type="ARBA" id="ARBA00023134"/>
    </source>
</evidence>
<feature type="repeat" description="WD" evidence="5">
    <location>
        <begin position="181"/>
        <end position="222"/>
    </location>
</feature>
<evidence type="ECO:0000313" key="7">
    <source>
        <dbReference type="EMBL" id="GAA5178648.1"/>
    </source>
</evidence>
<feature type="repeat" description="WD" evidence="5">
    <location>
        <begin position="140"/>
        <end position="171"/>
    </location>
</feature>
<evidence type="ECO:0000256" key="1">
    <source>
        <dbReference type="ARBA" id="ARBA00022574"/>
    </source>
</evidence>
<protein>
    <recommendedName>
        <fullName evidence="6">TIR domain-containing protein</fullName>
    </recommendedName>
</protein>
<reference evidence="8" key="1">
    <citation type="journal article" date="2019" name="Int. J. Syst. Evol. Microbiol.">
        <title>The Global Catalogue of Microorganisms (GCM) 10K type strain sequencing project: providing services to taxonomists for standard genome sequencing and annotation.</title>
        <authorList>
            <consortium name="The Broad Institute Genomics Platform"/>
            <consortium name="The Broad Institute Genome Sequencing Center for Infectious Disease"/>
            <person name="Wu L."/>
            <person name="Ma J."/>
        </authorList>
    </citation>
    <scope>NUCLEOTIDE SEQUENCE [LARGE SCALE GENOMIC DNA]</scope>
    <source>
        <strain evidence="8">JCM 18304</strain>
    </source>
</reference>
<dbReference type="Pfam" id="PF08477">
    <property type="entry name" value="Roc"/>
    <property type="match status" value="1"/>
</dbReference>
<dbReference type="PROSITE" id="PS50294">
    <property type="entry name" value="WD_REPEATS_REGION"/>
    <property type="match status" value="2"/>
</dbReference>
<dbReference type="CDD" id="cd00882">
    <property type="entry name" value="Ras_like_GTPase"/>
    <property type="match status" value="1"/>
</dbReference>
<dbReference type="Proteomes" id="UP001501570">
    <property type="component" value="Unassembled WGS sequence"/>
</dbReference>
<dbReference type="Gene3D" id="2.130.10.10">
    <property type="entry name" value="YVTN repeat-like/Quinoprotein amine dehydrogenase"/>
    <property type="match status" value="2"/>
</dbReference>
<feature type="repeat" description="WD" evidence="5">
    <location>
        <begin position="68"/>
        <end position="97"/>
    </location>
</feature>
<keyword evidence="1 5" id="KW-0853">WD repeat</keyword>
<dbReference type="InterPro" id="IPR020472">
    <property type="entry name" value="WD40_PAC1"/>
</dbReference>
<dbReference type="Pfam" id="PF13676">
    <property type="entry name" value="TIR_2"/>
    <property type="match status" value="1"/>
</dbReference>
<dbReference type="PROSITE" id="PS50104">
    <property type="entry name" value="TIR"/>
    <property type="match status" value="1"/>
</dbReference>